<evidence type="ECO:0000256" key="2">
    <source>
        <dbReference type="ARBA" id="ARBA00004948"/>
    </source>
</evidence>
<keyword evidence="4" id="KW-0808">Transferase</keyword>
<evidence type="ECO:0000256" key="7">
    <source>
        <dbReference type="ARBA" id="ARBA00049897"/>
    </source>
</evidence>
<comment type="function">
    <text evidence="1">Catalyzes the rearrangement of 1-deoxy-D-xylulose 5-phosphate (DXP) to produce the thiazole phosphate moiety of thiamine. Sulfur is provided by the thiocarboxylate moiety of the carrier protein ThiS. In vitro, sulfur can be provided by H(2)S.</text>
</comment>
<keyword evidence="6" id="KW-0704">Schiff base</keyword>
<evidence type="ECO:0000256" key="3">
    <source>
        <dbReference type="ARBA" id="ARBA00011960"/>
    </source>
</evidence>
<dbReference type="UniPathway" id="UPA00060"/>
<dbReference type="EC" id="2.8.1.10" evidence="3"/>
<dbReference type="Gene3D" id="3.20.20.70">
    <property type="entry name" value="Aldolase class I"/>
    <property type="match status" value="1"/>
</dbReference>
<dbReference type="GO" id="GO:1990107">
    <property type="term" value="F:thiazole synthase activity"/>
    <property type="evidence" value="ECO:0007669"/>
    <property type="project" value="UniProtKB-EC"/>
</dbReference>
<dbReference type="AlphaFoldDB" id="C6WQQ4"/>
<dbReference type="Pfam" id="PF05690">
    <property type="entry name" value="ThiG"/>
    <property type="match status" value="1"/>
</dbReference>
<dbReference type="SUPFAM" id="SSF110399">
    <property type="entry name" value="ThiG-like"/>
    <property type="match status" value="1"/>
</dbReference>
<evidence type="ECO:0000313" key="10">
    <source>
        <dbReference type="Proteomes" id="UP000002213"/>
    </source>
</evidence>
<accession>C6WQQ4</accession>
<reference evidence="9 10" key="1">
    <citation type="journal article" date="2009" name="Stand. Genomic Sci.">
        <title>Complete genome sequence of Actinosynnema mirum type strain (101).</title>
        <authorList>
            <person name="Land M."/>
            <person name="Lapidus A."/>
            <person name="Mayilraj S."/>
            <person name="Chen F."/>
            <person name="Copeland A."/>
            <person name="Del Rio T.G."/>
            <person name="Nolan M."/>
            <person name="Lucas S."/>
            <person name="Tice H."/>
            <person name="Cheng J.F."/>
            <person name="Chertkov O."/>
            <person name="Bruce D."/>
            <person name="Goodwin L."/>
            <person name="Pitluck S."/>
            <person name="Rohde M."/>
            <person name="Goker M."/>
            <person name="Pati A."/>
            <person name="Ivanova N."/>
            <person name="Mavromatis K."/>
            <person name="Chen A."/>
            <person name="Palaniappan K."/>
            <person name="Hauser L."/>
            <person name="Chang Y.J."/>
            <person name="Jeffries C.C."/>
            <person name="Brettin T."/>
            <person name="Detter J.C."/>
            <person name="Han C."/>
            <person name="Chain P."/>
            <person name="Tindall B.J."/>
            <person name="Bristow J."/>
            <person name="Eisen J.A."/>
            <person name="Markowitz V."/>
            <person name="Hugenholtz P."/>
            <person name="Kyrpides N.C."/>
            <person name="Klenk H.P."/>
        </authorList>
    </citation>
    <scope>NUCLEOTIDE SEQUENCE [LARGE SCALE GENOMIC DNA]</scope>
    <source>
        <strain evidence="10">ATCC 29888 / DSM 43827 / JCM 3225 / NBRC 14064 / NCIMB 13271 / NRRL B-12336 / IMRU 3971 / 101</strain>
    </source>
</reference>
<dbReference type="KEGG" id="ami:Amir_4918"/>
<keyword evidence="10" id="KW-1185">Reference proteome</keyword>
<dbReference type="InterPro" id="IPR013785">
    <property type="entry name" value="Aldolase_TIM"/>
</dbReference>
<evidence type="ECO:0000256" key="5">
    <source>
        <dbReference type="ARBA" id="ARBA00022977"/>
    </source>
</evidence>
<dbReference type="EMBL" id="CP001630">
    <property type="protein sequence ID" value="ACU38744.1"/>
    <property type="molecule type" value="Genomic_DNA"/>
</dbReference>
<comment type="catalytic activity">
    <reaction evidence="7">
        <text>[ThiS sulfur-carrier protein]-C-terminal-Gly-aminoethanethioate + 2-iminoacetate + 1-deoxy-D-xylulose 5-phosphate = [ThiS sulfur-carrier protein]-C-terminal Gly-Gly + 2-[(2R,5Z)-2-carboxy-4-methylthiazol-5(2H)-ylidene]ethyl phosphate + 2 H2O + H(+)</text>
        <dbReference type="Rhea" id="RHEA:26297"/>
        <dbReference type="Rhea" id="RHEA-COMP:12909"/>
        <dbReference type="Rhea" id="RHEA-COMP:19908"/>
        <dbReference type="ChEBI" id="CHEBI:15377"/>
        <dbReference type="ChEBI" id="CHEBI:15378"/>
        <dbReference type="ChEBI" id="CHEBI:57792"/>
        <dbReference type="ChEBI" id="CHEBI:62899"/>
        <dbReference type="ChEBI" id="CHEBI:77846"/>
        <dbReference type="ChEBI" id="CHEBI:90778"/>
        <dbReference type="ChEBI" id="CHEBI:232372"/>
        <dbReference type="EC" id="2.8.1.10"/>
    </reaction>
</comment>
<dbReference type="STRING" id="446462.Amir_4918"/>
<protein>
    <recommendedName>
        <fullName evidence="3">thiazole synthase</fullName>
        <ecNumber evidence="3">2.8.1.10</ecNumber>
    </recommendedName>
</protein>
<feature type="domain" description="Thiazole synthase ThiG" evidence="8">
    <location>
        <begin position="67"/>
        <end position="233"/>
    </location>
</feature>
<dbReference type="InterPro" id="IPR033983">
    <property type="entry name" value="Thiazole_synthase_ThiG"/>
</dbReference>
<proteinExistence type="predicted"/>
<dbReference type="RefSeq" id="WP_015803631.1">
    <property type="nucleotide sequence ID" value="NC_013093.1"/>
</dbReference>
<dbReference type="OrthoDB" id="9805935at2"/>
<evidence type="ECO:0000256" key="4">
    <source>
        <dbReference type="ARBA" id="ARBA00022679"/>
    </source>
</evidence>
<dbReference type="PANTHER" id="PTHR34266:SF2">
    <property type="entry name" value="THIAZOLE SYNTHASE"/>
    <property type="match status" value="1"/>
</dbReference>
<evidence type="ECO:0000313" key="9">
    <source>
        <dbReference type="EMBL" id="ACU38744.1"/>
    </source>
</evidence>
<sequence length="257" mass="27487">MTERITASGVRMTSFWHCFGTERHRADLDTVIGLLRASGTDVLPINTHRLDDDRRRDALEHGFAGVTYDRLAEHVDVSGYVKMVNVNLRTTADEAAHVAKLAVELTGERVIKLEVLTPDLRSSRDAAVVEVARRLLRWEPSLVVLPLLSNDHEAARAAVDAGCPLLRVMGSPIGARAGITDPAAFARTCALPVPVVLDGGIGSTDHVRDAAAAGASGLLVNSVLFDDGRPPVEVMADFRASAEEHFGAGALSELTRG</sequence>
<name>C6WQQ4_ACTMD</name>
<organism evidence="9 10">
    <name type="scientific">Actinosynnema mirum (strain ATCC 29888 / DSM 43827 / JCM 3225 / NBRC 14064 / NCIMB 13271 / NRRL B-12336 / IMRU 3971 / 101)</name>
    <dbReference type="NCBI Taxonomy" id="446462"/>
    <lineage>
        <taxon>Bacteria</taxon>
        <taxon>Bacillati</taxon>
        <taxon>Actinomycetota</taxon>
        <taxon>Actinomycetes</taxon>
        <taxon>Pseudonocardiales</taxon>
        <taxon>Pseudonocardiaceae</taxon>
        <taxon>Actinosynnema</taxon>
    </lineage>
</organism>
<dbReference type="Proteomes" id="UP000002213">
    <property type="component" value="Chromosome"/>
</dbReference>
<comment type="pathway">
    <text evidence="2">Cofactor biosynthesis; thiamine diphosphate biosynthesis.</text>
</comment>
<keyword evidence="5" id="KW-0784">Thiamine biosynthesis</keyword>
<dbReference type="GO" id="GO:0009229">
    <property type="term" value="P:thiamine diphosphate biosynthetic process"/>
    <property type="evidence" value="ECO:0007669"/>
    <property type="project" value="UniProtKB-UniPathway"/>
</dbReference>
<evidence type="ECO:0000256" key="1">
    <source>
        <dbReference type="ARBA" id="ARBA00002834"/>
    </source>
</evidence>
<gene>
    <name evidence="9" type="ordered locus">Amir_4918</name>
</gene>
<dbReference type="InterPro" id="IPR008867">
    <property type="entry name" value="ThiG"/>
</dbReference>
<dbReference type="eggNOG" id="COG2022">
    <property type="taxonomic scope" value="Bacteria"/>
</dbReference>
<evidence type="ECO:0000259" key="8">
    <source>
        <dbReference type="Pfam" id="PF05690"/>
    </source>
</evidence>
<dbReference type="PANTHER" id="PTHR34266">
    <property type="entry name" value="THIAZOLE SYNTHASE"/>
    <property type="match status" value="1"/>
</dbReference>
<evidence type="ECO:0000256" key="6">
    <source>
        <dbReference type="ARBA" id="ARBA00023270"/>
    </source>
</evidence>
<dbReference type="HOGENOM" id="CLU_1133069_0_0_11"/>